<evidence type="ECO:0000256" key="2">
    <source>
        <dbReference type="ARBA" id="ARBA00009695"/>
    </source>
</evidence>
<evidence type="ECO:0000256" key="3">
    <source>
        <dbReference type="ARBA" id="ARBA00018111"/>
    </source>
</evidence>
<dbReference type="InterPro" id="IPR003783">
    <property type="entry name" value="Regulatory_RecX"/>
</dbReference>
<comment type="function">
    <text evidence="5">Modulates RecA activity.</text>
</comment>
<gene>
    <name evidence="5 9" type="primary">recX</name>
    <name evidence="9" type="ORF">GCM10011409_39010</name>
</gene>
<dbReference type="Pfam" id="PF21982">
    <property type="entry name" value="RecX_HTH1"/>
    <property type="match status" value="1"/>
</dbReference>
<protein>
    <recommendedName>
        <fullName evidence="3 5">Regulatory protein RecX</fullName>
    </recommendedName>
</protein>
<evidence type="ECO:0000256" key="4">
    <source>
        <dbReference type="ARBA" id="ARBA00022490"/>
    </source>
</evidence>
<reference evidence="9" key="2">
    <citation type="submission" date="2020-09" db="EMBL/GenBank/DDBJ databases">
        <authorList>
            <person name="Sun Q."/>
            <person name="Zhou Y."/>
        </authorList>
    </citation>
    <scope>NUCLEOTIDE SEQUENCE</scope>
    <source>
        <strain evidence="9">CGMCC 1.15454</strain>
    </source>
</reference>
<dbReference type="NCBIfam" id="NF010733">
    <property type="entry name" value="PRK14135.1"/>
    <property type="match status" value="1"/>
</dbReference>
<reference evidence="9" key="1">
    <citation type="journal article" date="2014" name="Int. J. Syst. Evol. Microbiol.">
        <title>Complete genome sequence of Corynebacterium casei LMG S-19264T (=DSM 44701T), isolated from a smear-ripened cheese.</title>
        <authorList>
            <consortium name="US DOE Joint Genome Institute (JGI-PGF)"/>
            <person name="Walter F."/>
            <person name="Albersmeier A."/>
            <person name="Kalinowski J."/>
            <person name="Ruckert C."/>
        </authorList>
    </citation>
    <scope>NUCLEOTIDE SEQUENCE</scope>
    <source>
        <strain evidence="9">CGMCC 1.15454</strain>
    </source>
</reference>
<dbReference type="RefSeq" id="WP_188725727.1">
    <property type="nucleotide sequence ID" value="NZ_BMJD01000047.1"/>
</dbReference>
<comment type="subcellular location">
    <subcellularLocation>
        <location evidence="1 5">Cytoplasm</location>
    </subcellularLocation>
</comment>
<name>A0A9W5U0Z2_9BACI</name>
<dbReference type="InterPro" id="IPR053924">
    <property type="entry name" value="RecX_HTH_2nd"/>
</dbReference>
<dbReference type="Gene3D" id="1.10.10.10">
    <property type="entry name" value="Winged helix-like DNA-binding domain superfamily/Winged helix DNA-binding domain"/>
    <property type="match status" value="4"/>
</dbReference>
<evidence type="ECO:0000313" key="10">
    <source>
        <dbReference type="Proteomes" id="UP000621492"/>
    </source>
</evidence>
<accession>A0A9W5U0Z2</accession>
<dbReference type="InterPro" id="IPR036388">
    <property type="entry name" value="WH-like_DNA-bd_sf"/>
</dbReference>
<dbReference type="Pfam" id="PF02631">
    <property type="entry name" value="RecX_HTH2"/>
    <property type="match status" value="1"/>
</dbReference>
<organism evidence="9 10">
    <name type="scientific">Lentibacillus populi</name>
    <dbReference type="NCBI Taxonomy" id="1827502"/>
    <lineage>
        <taxon>Bacteria</taxon>
        <taxon>Bacillati</taxon>
        <taxon>Bacillota</taxon>
        <taxon>Bacilli</taxon>
        <taxon>Bacillales</taxon>
        <taxon>Bacillaceae</taxon>
        <taxon>Lentibacillus</taxon>
    </lineage>
</organism>
<feature type="domain" description="RecX second three-helical" evidence="6">
    <location>
        <begin position="112"/>
        <end position="152"/>
    </location>
</feature>
<dbReference type="PANTHER" id="PTHR33602">
    <property type="entry name" value="REGULATORY PROTEIN RECX FAMILY PROTEIN"/>
    <property type="match status" value="1"/>
</dbReference>
<dbReference type="AlphaFoldDB" id="A0A9W5U0Z2"/>
<dbReference type="GO" id="GO:0006282">
    <property type="term" value="P:regulation of DNA repair"/>
    <property type="evidence" value="ECO:0007669"/>
    <property type="project" value="UniProtKB-UniRule"/>
</dbReference>
<dbReference type="InterPro" id="IPR053926">
    <property type="entry name" value="RecX_HTH_1st"/>
</dbReference>
<keyword evidence="10" id="KW-1185">Reference proteome</keyword>
<evidence type="ECO:0000259" key="7">
    <source>
        <dbReference type="Pfam" id="PF21981"/>
    </source>
</evidence>
<feature type="domain" description="RecX third three-helical" evidence="7">
    <location>
        <begin position="218"/>
        <end position="264"/>
    </location>
</feature>
<dbReference type="GO" id="GO:0005737">
    <property type="term" value="C:cytoplasm"/>
    <property type="evidence" value="ECO:0007669"/>
    <property type="project" value="UniProtKB-SubCell"/>
</dbReference>
<feature type="domain" description="RecX first three-helical" evidence="8">
    <location>
        <begin position="67"/>
        <end position="105"/>
    </location>
</feature>
<proteinExistence type="inferred from homology"/>
<dbReference type="InterPro" id="IPR053925">
    <property type="entry name" value="RecX_HTH_3rd"/>
</dbReference>
<keyword evidence="4 5" id="KW-0963">Cytoplasm</keyword>
<evidence type="ECO:0000256" key="1">
    <source>
        <dbReference type="ARBA" id="ARBA00004496"/>
    </source>
</evidence>
<dbReference type="PANTHER" id="PTHR33602:SF1">
    <property type="entry name" value="REGULATORY PROTEIN RECX FAMILY PROTEIN"/>
    <property type="match status" value="1"/>
</dbReference>
<dbReference type="Proteomes" id="UP000621492">
    <property type="component" value="Unassembled WGS sequence"/>
</dbReference>
<evidence type="ECO:0000259" key="6">
    <source>
        <dbReference type="Pfam" id="PF02631"/>
    </source>
</evidence>
<comment type="similarity">
    <text evidence="2 5">Belongs to the RecX family.</text>
</comment>
<evidence type="ECO:0000313" key="9">
    <source>
        <dbReference type="EMBL" id="GGB57709.1"/>
    </source>
</evidence>
<dbReference type="HAMAP" id="MF_01114">
    <property type="entry name" value="RecX"/>
    <property type="match status" value="1"/>
</dbReference>
<dbReference type="Pfam" id="PF21981">
    <property type="entry name" value="RecX_HTH3"/>
    <property type="match status" value="2"/>
</dbReference>
<evidence type="ECO:0000256" key="5">
    <source>
        <dbReference type="HAMAP-Rule" id="MF_01114"/>
    </source>
</evidence>
<feature type="domain" description="RecX third three-helical" evidence="7">
    <location>
        <begin position="161"/>
        <end position="206"/>
    </location>
</feature>
<dbReference type="EMBL" id="BMJD01000047">
    <property type="protein sequence ID" value="GGB57709.1"/>
    <property type="molecule type" value="Genomic_DNA"/>
</dbReference>
<comment type="caution">
    <text evidence="9">The sequence shown here is derived from an EMBL/GenBank/DDBJ whole genome shotgun (WGS) entry which is preliminary data.</text>
</comment>
<evidence type="ECO:0000259" key="8">
    <source>
        <dbReference type="Pfam" id="PF21982"/>
    </source>
</evidence>
<sequence length="270" mass="31382">MSVISRITTQKKHRNRYNIFLDDGHGEKYGFSVNEAVLIEYRLRKGLELDDAAISTLVKQDSLHKSYTLAISFLSYRMRTKKETMDYLAKKEVDEVHITNIMDRLQKEKLVDDEQFADAFVKTRIQTSSKGPRLIQQELLEKGVSAAIASSAAEQYTYGMQYEKAYKLAEKKLTSGSKKSFRQKLQQLQASLMQKGFDHDVIKDVLTEIDNQKENNAEWDALIYNGEKLLRKYQPKFSGFALQNKMKEALFRKGFSLELINRFLDEYENE</sequence>